<reference evidence="3" key="1">
    <citation type="journal article" date="2019" name="Int. J. Syst. Evol. Microbiol.">
        <title>The Global Catalogue of Microorganisms (GCM) 10K type strain sequencing project: providing services to taxonomists for standard genome sequencing and annotation.</title>
        <authorList>
            <consortium name="The Broad Institute Genomics Platform"/>
            <consortium name="The Broad Institute Genome Sequencing Center for Infectious Disease"/>
            <person name="Wu L."/>
            <person name="Ma J."/>
        </authorList>
    </citation>
    <scope>NUCLEOTIDE SEQUENCE [LARGE SCALE GENOMIC DNA]</scope>
    <source>
        <strain evidence="3">IBRC-M 10987</strain>
    </source>
</reference>
<dbReference type="EMBL" id="JBHSAM010000003">
    <property type="protein sequence ID" value="MFC4098295.1"/>
    <property type="molecule type" value="Genomic_DNA"/>
</dbReference>
<protein>
    <submittedName>
        <fullName evidence="2">Uncharacterized protein</fullName>
    </submittedName>
</protein>
<accession>A0ABV8JUU2</accession>
<dbReference type="Proteomes" id="UP001595715">
    <property type="component" value="Unassembled WGS sequence"/>
</dbReference>
<keyword evidence="3" id="KW-1185">Reference proteome</keyword>
<organism evidence="2 3">
    <name type="scientific">Paenibacillus xanthanilyticus</name>
    <dbReference type="NCBI Taxonomy" id="1783531"/>
    <lineage>
        <taxon>Bacteria</taxon>
        <taxon>Bacillati</taxon>
        <taxon>Bacillota</taxon>
        <taxon>Bacilli</taxon>
        <taxon>Bacillales</taxon>
        <taxon>Paenibacillaceae</taxon>
        <taxon>Paenibacillus</taxon>
    </lineage>
</organism>
<sequence length="103" mass="11006">MHTPIVGNAPPQSKCGRDDVLAWHCTEGAVAAVIRRSGDCCAANAERAAERMGWTQTESASGWTPCGERGCDRSRRGLVARRQEPQPPEAGGQLGAARQRAHL</sequence>
<proteinExistence type="predicted"/>
<evidence type="ECO:0000313" key="2">
    <source>
        <dbReference type="EMBL" id="MFC4098295.1"/>
    </source>
</evidence>
<gene>
    <name evidence="2" type="ORF">ACFOZ8_01305</name>
</gene>
<evidence type="ECO:0000313" key="3">
    <source>
        <dbReference type="Proteomes" id="UP001595715"/>
    </source>
</evidence>
<feature type="non-terminal residue" evidence="2">
    <location>
        <position position="103"/>
    </location>
</feature>
<dbReference type="RefSeq" id="WP_377716858.1">
    <property type="nucleotide sequence ID" value="NZ_JBHSAM010000003.1"/>
</dbReference>
<name>A0ABV8JUU2_9BACL</name>
<comment type="caution">
    <text evidence="2">The sequence shown here is derived from an EMBL/GenBank/DDBJ whole genome shotgun (WGS) entry which is preliminary data.</text>
</comment>
<evidence type="ECO:0000256" key="1">
    <source>
        <dbReference type="SAM" id="MobiDB-lite"/>
    </source>
</evidence>
<feature type="region of interest" description="Disordered" evidence="1">
    <location>
        <begin position="51"/>
        <end position="103"/>
    </location>
</feature>